<dbReference type="EMBL" id="ACCJ01000151">
    <property type="protein sequence ID" value="EEG55340.1"/>
    <property type="molecule type" value="Genomic_DNA"/>
</dbReference>
<gene>
    <name evidence="1" type="ORF">CLOSTASPAR_02558</name>
</gene>
<protein>
    <submittedName>
        <fullName evidence="1">Uncharacterized protein</fullName>
    </submittedName>
</protein>
<evidence type="ECO:0000313" key="2">
    <source>
        <dbReference type="Proteomes" id="UP000004756"/>
    </source>
</evidence>
<organism evidence="1 2">
    <name type="scientific">[Clostridium] asparagiforme DSM 15981</name>
    <dbReference type="NCBI Taxonomy" id="518636"/>
    <lineage>
        <taxon>Bacteria</taxon>
        <taxon>Bacillati</taxon>
        <taxon>Bacillota</taxon>
        <taxon>Clostridia</taxon>
        <taxon>Lachnospirales</taxon>
        <taxon>Lachnospiraceae</taxon>
        <taxon>Enterocloster</taxon>
    </lineage>
</organism>
<name>C0CZX7_9FIRM</name>
<comment type="caution">
    <text evidence="1">The sequence shown here is derived from an EMBL/GenBank/DDBJ whole genome shotgun (WGS) entry which is preliminary data.</text>
</comment>
<keyword evidence="2" id="KW-1185">Reference proteome</keyword>
<sequence>MLSTFLPLLCVYFFDGFSIAQELVYEKYIFVLLGYRENADDWWRVFCGVLIVYWGAYWDALGGALRHFGGALAAHWGALVAYWRRIGALWRLIAR</sequence>
<evidence type="ECO:0000313" key="1">
    <source>
        <dbReference type="EMBL" id="EEG55340.1"/>
    </source>
</evidence>
<dbReference type="HOGENOM" id="CLU_2367820_0_0_9"/>
<dbReference type="Proteomes" id="UP000004756">
    <property type="component" value="Unassembled WGS sequence"/>
</dbReference>
<proteinExistence type="predicted"/>
<dbReference type="AlphaFoldDB" id="C0CZX7"/>
<accession>C0CZX7</accession>
<reference evidence="1 2" key="1">
    <citation type="submission" date="2009-02" db="EMBL/GenBank/DDBJ databases">
        <title>Draft genome sequence of Clostridium asparagiforme (DSM 15981).</title>
        <authorList>
            <person name="Sudarsanam P."/>
            <person name="Ley R."/>
            <person name="Guruge J."/>
            <person name="Turnbaugh P.J."/>
            <person name="Mahowald M."/>
            <person name="Liep D."/>
            <person name="Gordon J."/>
        </authorList>
    </citation>
    <scope>NUCLEOTIDE SEQUENCE [LARGE SCALE GENOMIC DNA]</scope>
    <source>
        <strain evidence="1 2">DSM 15981</strain>
    </source>
</reference>